<protein>
    <submittedName>
        <fullName evidence="1">Uncharacterized protein</fullName>
    </submittedName>
</protein>
<name>A0A0V1DN17_TRIPS</name>
<dbReference type="EMBL" id="JYDT01002848">
    <property type="protein sequence ID" value="KRY62938.1"/>
    <property type="molecule type" value="Genomic_DNA"/>
</dbReference>
<dbReference type="Proteomes" id="UP000054995">
    <property type="component" value="Unassembled WGS sequence"/>
</dbReference>
<evidence type="ECO:0000313" key="2">
    <source>
        <dbReference type="Proteomes" id="UP000054995"/>
    </source>
</evidence>
<gene>
    <name evidence="1" type="ORF">T4D_7824</name>
</gene>
<proteinExistence type="predicted"/>
<evidence type="ECO:0000313" key="1">
    <source>
        <dbReference type="EMBL" id="KRY62938.1"/>
    </source>
</evidence>
<reference evidence="1 2" key="1">
    <citation type="submission" date="2015-01" db="EMBL/GenBank/DDBJ databases">
        <title>Evolution of Trichinella species and genotypes.</title>
        <authorList>
            <person name="Korhonen P.K."/>
            <person name="Edoardo P."/>
            <person name="Giuseppe L.R."/>
            <person name="Gasser R.B."/>
        </authorList>
    </citation>
    <scope>NUCLEOTIDE SEQUENCE [LARGE SCALE GENOMIC DNA]</scope>
    <source>
        <strain evidence="1">ISS470</strain>
    </source>
</reference>
<sequence length="48" mass="5534">MLNVKSNTYSLYHISKLANQTNKFEIKEQLTNALIELRECFTTLSLAT</sequence>
<comment type="caution">
    <text evidence="1">The sequence shown here is derived from an EMBL/GenBank/DDBJ whole genome shotgun (WGS) entry which is preliminary data.</text>
</comment>
<dbReference type="AlphaFoldDB" id="A0A0V1DN17"/>
<organism evidence="1 2">
    <name type="scientific">Trichinella pseudospiralis</name>
    <name type="common">Parasitic roundworm</name>
    <dbReference type="NCBI Taxonomy" id="6337"/>
    <lineage>
        <taxon>Eukaryota</taxon>
        <taxon>Metazoa</taxon>
        <taxon>Ecdysozoa</taxon>
        <taxon>Nematoda</taxon>
        <taxon>Enoplea</taxon>
        <taxon>Dorylaimia</taxon>
        <taxon>Trichinellida</taxon>
        <taxon>Trichinellidae</taxon>
        <taxon>Trichinella</taxon>
    </lineage>
</organism>
<accession>A0A0V1DN17</accession>
<keyword evidence="2" id="KW-1185">Reference proteome</keyword>